<evidence type="ECO:0000256" key="1">
    <source>
        <dbReference type="SAM" id="Phobius"/>
    </source>
</evidence>
<accession>A0A174VX76</accession>
<dbReference type="RefSeq" id="WP_055060481.1">
    <property type="nucleotide sequence ID" value="NZ_CZBP01000036.1"/>
</dbReference>
<keyword evidence="1" id="KW-1133">Transmembrane helix</keyword>
<evidence type="ECO:0000313" key="2">
    <source>
        <dbReference type="EMBL" id="CUQ36485.1"/>
    </source>
</evidence>
<keyword evidence="1" id="KW-0812">Transmembrane</keyword>
<sequence length="143" mass="15366">MNFLSSMKASAELTCGKLMLKKNEMEEKRRKTMLVCGKAISIMTMACMFIMMSGMMTFAAGSKSTASGLIGNIVAIILAMFRWVGIVLLVWGVAQFIMAIKRTDAESKSDAIQTIICSIVLISLKSVIEGLGIDGLTIGSADI</sequence>
<dbReference type="Proteomes" id="UP000095762">
    <property type="component" value="Unassembled WGS sequence"/>
</dbReference>
<dbReference type="EMBL" id="CZBP01000036">
    <property type="protein sequence ID" value="CUQ36485.1"/>
    <property type="molecule type" value="Genomic_DNA"/>
</dbReference>
<keyword evidence="1" id="KW-0472">Membrane</keyword>
<protein>
    <recommendedName>
        <fullName evidence="4">Glutamyl-tRNA amidotransferase</fullName>
    </recommendedName>
</protein>
<organism evidence="2 3">
    <name type="scientific">Blautia obeum</name>
    <dbReference type="NCBI Taxonomy" id="40520"/>
    <lineage>
        <taxon>Bacteria</taxon>
        <taxon>Bacillati</taxon>
        <taxon>Bacillota</taxon>
        <taxon>Clostridia</taxon>
        <taxon>Lachnospirales</taxon>
        <taxon>Lachnospiraceae</taxon>
        <taxon>Blautia</taxon>
    </lineage>
</organism>
<name>A0A174VX76_9FIRM</name>
<reference evidence="2 3" key="1">
    <citation type="submission" date="2015-09" db="EMBL/GenBank/DDBJ databases">
        <authorList>
            <consortium name="Pathogen Informatics"/>
        </authorList>
    </citation>
    <scope>NUCLEOTIDE SEQUENCE [LARGE SCALE GENOMIC DNA]</scope>
    <source>
        <strain evidence="2 3">2789STDY5834957</strain>
    </source>
</reference>
<gene>
    <name evidence="2" type="ORF">ERS852569_03403</name>
</gene>
<dbReference type="AlphaFoldDB" id="A0A174VX76"/>
<evidence type="ECO:0008006" key="4">
    <source>
        <dbReference type="Google" id="ProtNLM"/>
    </source>
</evidence>
<feature type="transmembrane region" description="Helical" evidence="1">
    <location>
        <begin position="39"/>
        <end position="61"/>
    </location>
</feature>
<evidence type="ECO:0000313" key="3">
    <source>
        <dbReference type="Proteomes" id="UP000095762"/>
    </source>
</evidence>
<feature type="transmembrane region" description="Helical" evidence="1">
    <location>
        <begin position="73"/>
        <end position="94"/>
    </location>
</feature>
<proteinExistence type="predicted"/>